<name>A0ABQ9GQ88_9NEOP</name>
<feature type="compositionally biased region" description="Basic and acidic residues" evidence="1">
    <location>
        <begin position="254"/>
        <end position="269"/>
    </location>
</feature>
<evidence type="ECO:0000313" key="2">
    <source>
        <dbReference type="EMBL" id="KAJ8874195.1"/>
    </source>
</evidence>
<protein>
    <submittedName>
        <fullName evidence="2">Uncharacterized protein</fullName>
    </submittedName>
</protein>
<sequence>MRVIEMSREQHRNERVGEKGDTQENPPTNGIVRLLVRVRVITTARTATCRYRVIGCHNHTSFTISRPPITAPKRRHKRLTHCAEWAHEFPSVELKLMSERVAEFRAIEDEEREKLPAEGKSATAGACLGGGGGERDEHIARDEEMLVQRWSCYQLSHTHQMVSRYCYNRKLKTGCLWDDAYAAGLFRCRSDKNLSLMNHRLASITELTYPESLTWSPDDWFVRTRFRFIEKRQHWNAKGRAGYPRENPPTSGIVRHDSNMQESGIDRPRNRTPSSPRRDTSMSWTMLRLEQNGWRGETYIKKKYNSTDREGAGGLWVHGRGHSTVGCYGGPAERLVSCVRARRRLVVRADTWESRSLVCSDVGGRKDTRASNEPERRRGLASRLQRVVSQTHRGEFNHSYVKYLRSHPPRLCGVDACSTYPTCVLSTGSMGRLKHASEVRSTDTLFVLQHWTAFLPAAPSKLMRTEFGVRTLFMSSWAHNHPSPLRQSSDRLTDGRLTDAKDG</sequence>
<proteinExistence type="predicted"/>
<accession>A0ABQ9GQ88</accession>
<feature type="compositionally biased region" description="Basic and acidic residues" evidence="1">
    <location>
        <begin position="1"/>
        <end position="22"/>
    </location>
</feature>
<feature type="region of interest" description="Disordered" evidence="1">
    <location>
        <begin position="1"/>
        <end position="28"/>
    </location>
</feature>
<feature type="compositionally biased region" description="Basic and acidic residues" evidence="1">
    <location>
        <begin position="488"/>
        <end position="503"/>
    </location>
</feature>
<dbReference type="Proteomes" id="UP001159363">
    <property type="component" value="Chromosome 9"/>
</dbReference>
<evidence type="ECO:0000256" key="1">
    <source>
        <dbReference type="SAM" id="MobiDB-lite"/>
    </source>
</evidence>
<keyword evidence="3" id="KW-1185">Reference proteome</keyword>
<feature type="region of interest" description="Disordered" evidence="1">
    <location>
        <begin position="482"/>
        <end position="503"/>
    </location>
</feature>
<evidence type="ECO:0000313" key="3">
    <source>
        <dbReference type="Proteomes" id="UP001159363"/>
    </source>
</evidence>
<comment type="caution">
    <text evidence="2">The sequence shown here is derived from an EMBL/GenBank/DDBJ whole genome shotgun (WGS) entry which is preliminary data.</text>
</comment>
<feature type="region of interest" description="Disordered" evidence="1">
    <location>
        <begin position="238"/>
        <end position="281"/>
    </location>
</feature>
<gene>
    <name evidence="2" type="ORF">PR048_025037</name>
</gene>
<reference evidence="2 3" key="1">
    <citation type="submission" date="2023-02" db="EMBL/GenBank/DDBJ databases">
        <title>LHISI_Scaffold_Assembly.</title>
        <authorList>
            <person name="Stuart O.P."/>
            <person name="Cleave R."/>
            <person name="Magrath M.J.L."/>
            <person name="Mikheyev A.S."/>
        </authorList>
    </citation>
    <scope>NUCLEOTIDE SEQUENCE [LARGE SCALE GENOMIC DNA]</scope>
    <source>
        <strain evidence="2">Daus_M_001</strain>
        <tissue evidence="2">Leg muscle</tissue>
    </source>
</reference>
<organism evidence="2 3">
    <name type="scientific">Dryococelus australis</name>
    <dbReference type="NCBI Taxonomy" id="614101"/>
    <lineage>
        <taxon>Eukaryota</taxon>
        <taxon>Metazoa</taxon>
        <taxon>Ecdysozoa</taxon>
        <taxon>Arthropoda</taxon>
        <taxon>Hexapoda</taxon>
        <taxon>Insecta</taxon>
        <taxon>Pterygota</taxon>
        <taxon>Neoptera</taxon>
        <taxon>Polyneoptera</taxon>
        <taxon>Phasmatodea</taxon>
        <taxon>Verophasmatodea</taxon>
        <taxon>Anareolatae</taxon>
        <taxon>Phasmatidae</taxon>
        <taxon>Eurycanthinae</taxon>
        <taxon>Dryococelus</taxon>
    </lineage>
</organism>
<dbReference type="EMBL" id="JARBHB010000010">
    <property type="protein sequence ID" value="KAJ8874195.1"/>
    <property type="molecule type" value="Genomic_DNA"/>
</dbReference>